<protein>
    <submittedName>
        <fullName evidence="1">Uncharacterized protein</fullName>
    </submittedName>
</protein>
<dbReference type="EMBL" id="BK016063">
    <property type="protein sequence ID" value="DAF92275.1"/>
    <property type="molecule type" value="Genomic_DNA"/>
</dbReference>
<reference evidence="1" key="1">
    <citation type="journal article" date="2021" name="Proc. Natl. Acad. Sci. U.S.A.">
        <title>A Catalog of Tens of Thousands of Viruses from Human Metagenomes Reveals Hidden Associations with Chronic Diseases.</title>
        <authorList>
            <person name="Tisza M.J."/>
            <person name="Buck C.B."/>
        </authorList>
    </citation>
    <scope>NUCLEOTIDE SEQUENCE</scope>
    <source>
        <strain evidence="1">CtgN495</strain>
    </source>
</reference>
<organism evidence="1">
    <name type="scientific">Siphoviridae sp. ctgN495</name>
    <dbReference type="NCBI Taxonomy" id="2825608"/>
    <lineage>
        <taxon>Viruses</taxon>
        <taxon>Duplodnaviria</taxon>
        <taxon>Heunggongvirae</taxon>
        <taxon>Uroviricota</taxon>
        <taxon>Caudoviricetes</taxon>
    </lineage>
</organism>
<accession>A0A8S5UCW7</accession>
<evidence type="ECO:0000313" key="1">
    <source>
        <dbReference type="EMBL" id="DAF92275.1"/>
    </source>
</evidence>
<proteinExistence type="predicted"/>
<name>A0A8S5UCW7_9CAUD</name>
<sequence length="30" mass="3563">MNLSQLIFDFFTNIKFIVIDIKFNGGYQHV</sequence>